<accession>J3K3R3</accession>
<evidence type="ECO:0000256" key="1">
    <source>
        <dbReference type="SAM" id="MobiDB-lite"/>
    </source>
</evidence>
<evidence type="ECO:0000313" key="2">
    <source>
        <dbReference type="EMBL" id="EAS28855.3"/>
    </source>
</evidence>
<dbReference type="Proteomes" id="UP000001261">
    <property type="component" value="Unassembled WGS sequence"/>
</dbReference>
<protein>
    <submittedName>
        <fullName evidence="2">Uncharacterized protein</fullName>
    </submittedName>
</protein>
<dbReference type="AlphaFoldDB" id="J3K3R3"/>
<dbReference type="KEGG" id="cim:CIMG_07601"/>
<feature type="compositionally biased region" description="Basic and acidic residues" evidence="1">
    <location>
        <begin position="50"/>
        <end position="66"/>
    </location>
</feature>
<feature type="compositionally biased region" description="Pro residues" evidence="1">
    <location>
        <begin position="478"/>
        <end position="490"/>
    </location>
</feature>
<feature type="compositionally biased region" description="Basic residues" evidence="1">
    <location>
        <begin position="429"/>
        <end position="444"/>
    </location>
</feature>
<name>J3K3R3_COCIM</name>
<feature type="compositionally biased region" description="Basic and acidic residues" evidence="1">
    <location>
        <begin position="290"/>
        <end position="304"/>
    </location>
</feature>
<feature type="region of interest" description="Disordered" evidence="1">
    <location>
        <begin position="258"/>
        <end position="588"/>
    </location>
</feature>
<proteinExistence type="predicted"/>
<dbReference type="InParanoid" id="J3K3R3"/>
<dbReference type="RefSeq" id="XP_001240438.2">
    <property type="nucleotide sequence ID" value="XM_001240437.2"/>
</dbReference>
<gene>
    <name evidence="2" type="ORF">CIMG_07601</name>
</gene>
<evidence type="ECO:0000313" key="3">
    <source>
        <dbReference type="Proteomes" id="UP000001261"/>
    </source>
</evidence>
<feature type="region of interest" description="Disordered" evidence="1">
    <location>
        <begin position="93"/>
        <end position="119"/>
    </location>
</feature>
<feature type="compositionally biased region" description="Polar residues" evidence="1">
    <location>
        <begin position="550"/>
        <end position="565"/>
    </location>
</feature>
<dbReference type="OMA" id="CPRNTLM"/>
<keyword evidence="3" id="KW-1185">Reference proteome</keyword>
<feature type="region of interest" description="Disordered" evidence="1">
    <location>
        <begin position="1"/>
        <end position="80"/>
    </location>
</feature>
<feature type="compositionally biased region" description="Basic and acidic residues" evidence="1">
    <location>
        <begin position="406"/>
        <end position="428"/>
    </location>
</feature>
<feature type="compositionally biased region" description="Low complexity" evidence="1">
    <location>
        <begin position="349"/>
        <end position="364"/>
    </location>
</feature>
<dbReference type="STRING" id="246410.J3K3R3"/>
<reference evidence="3" key="1">
    <citation type="journal article" date="2009" name="Genome Res.">
        <title>Comparative genomic analyses of the human fungal pathogens Coccidioides and their relatives.</title>
        <authorList>
            <person name="Sharpton T.J."/>
            <person name="Stajich J.E."/>
            <person name="Rounsley S.D."/>
            <person name="Gardner M.J."/>
            <person name="Wortman J.R."/>
            <person name="Jordar V.S."/>
            <person name="Maiti R."/>
            <person name="Kodira C.D."/>
            <person name="Neafsey D.E."/>
            <person name="Zeng Q."/>
            <person name="Hung C.-Y."/>
            <person name="McMahan C."/>
            <person name="Muszewska A."/>
            <person name="Grynberg M."/>
            <person name="Mandel M.A."/>
            <person name="Kellner E.M."/>
            <person name="Barker B.M."/>
            <person name="Galgiani J.N."/>
            <person name="Orbach M.J."/>
            <person name="Kirkland T.N."/>
            <person name="Cole G.T."/>
            <person name="Henn M.R."/>
            <person name="Birren B.W."/>
            <person name="Taylor J.W."/>
        </authorList>
    </citation>
    <scope>NUCLEOTIDE SEQUENCE [LARGE SCALE GENOMIC DNA]</scope>
    <source>
        <strain evidence="3">RS</strain>
    </source>
</reference>
<organism evidence="2 3">
    <name type="scientific">Coccidioides immitis (strain RS)</name>
    <name type="common">Valley fever fungus</name>
    <dbReference type="NCBI Taxonomy" id="246410"/>
    <lineage>
        <taxon>Eukaryota</taxon>
        <taxon>Fungi</taxon>
        <taxon>Dikarya</taxon>
        <taxon>Ascomycota</taxon>
        <taxon>Pezizomycotina</taxon>
        <taxon>Eurotiomycetes</taxon>
        <taxon>Eurotiomycetidae</taxon>
        <taxon>Onygenales</taxon>
        <taxon>Onygenaceae</taxon>
        <taxon>Coccidioides</taxon>
    </lineage>
</organism>
<feature type="compositionally biased region" description="Polar residues" evidence="1">
    <location>
        <begin position="306"/>
        <end position="324"/>
    </location>
</feature>
<dbReference type="GeneID" id="4560119"/>
<sequence>MHPAFGNGRKQRPHLLPSASLEGLEKFVHPSQPWPVDQSDSWKYKPLPELPRRSSSEYSRSEKNLEHTPNTYLRNAPSLRSRDASRRYYRGLYHQESRARHRTPGSNRREQSQQASIGHRGRWIIRQTSSPVLSHEPLWADPNSYAATEWFWMPEVPEHGEGVIFQHANVSVPEVPTIVPPPSPKTIDSIDPSLIPRPLGIETALEETGTKLKGQSSVVTIANPDHDICLCHSPHPRHNRVVSISRVAKVRLAEEKLSESEESVDIVFPTEDEDVQDATAPTSPEDEKEEGVKRNKAEDDDRRSVRSASQTLTRLYSFSSSTSCGPVVEREEAGSSGTSDMERSRGPFQSSQLSRSSSLPSPSLHPRHPAQKKQLAIPPTDYQKFGPEAWLRDKPKSKAAARPKPKLRDNDNHKNKDRDEDKNQDRVGQRRRISNLPRFIRRFLPKAFSSEPVADPPSQAQRRQPLRQPQQQRQQQQPPRPPPPPLPPSIARPQVRPQSPASYNPFTTPWTPPSTRPYISQYRPRSHRSRSIRSSKPTPEEWRPLKAPISGSSWRTSFNNTSQEKLGSAGPERAKRKSKVKEKDPLFAPDQVQERIVMMRPGPVQIRDENGVYWL</sequence>
<dbReference type="EMBL" id="GG704913">
    <property type="protein sequence ID" value="EAS28855.3"/>
    <property type="molecule type" value="Genomic_DNA"/>
</dbReference>
<feature type="compositionally biased region" description="Low complexity" evidence="1">
    <location>
        <begin position="456"/>
        <end position="477"/>
    </location>
</feature>
<feature type="compositionally biased region" description="Polar residues" evidence="1">
    <location>
        <begin position="496"/>
        <end position="509"/>
    </location>
</feature>
<dbReference type="VEuPathDB" id="FungiDB:CIMG_07601"/>
<reference evidence="3" key="2">
    <citation type="journal article" date="2010" name="Genome Res.">
        <title>Population genomic sequencing of Coccidioides fungi reveals recent hybridization and transposon control.</title>
        <authorList>
            <person name="Neafsey D.E."/>
            <person name="Barker B.M."/>
            <person name="Sharpton T.J."/>
            <person name="Stajich J.E."/>
            <person name="Park D.J."/>
            <person name="Whiston E."/>
            <person name="Hung C.-Y."/>
            <person name="McMahan C."/>
            <person name="White J."/>
            <person name="Sykes S."/>
            <person name="Heiman D."/>
            <person name="Young S."/>
            <person name="Zeng Q."/>
            <person name="Abouelleil A."/>
            <person name="Aftuck L."/>
            <person name="Bessette D."/>
            <person name="Brown A."/>
            <person name="FitzGerald M."/>
            <person name="Lui A."/>
            <person name="Macdonald J.P."/>
            <person name="Priest M."/>
            <person name="Orbach M.J."/>
            <person name="Galgiani J.N."/>
            <person name="Kirkland T.N."/>
            <person name="Cole G.T."/>
            <person name="Birren B.W."/>
            <person name="Henn M.R."/>
            <person name="Taylor J.W."/>
            <person name="Rounsley S.D."/>
        </authorList>
    </citation>
    <scope>GENOME REANNOTATION</scope>
    <source>
        <strain evidence="3">RS</strain>
    </source>
</reference>
<feature type="compositionally biased region" description="Acidic residues" evidence="1">
    <location>
        <begin position="260"/>
        <end position="276"/>
    </location>
</feature>
<dbReference type="OrthoDB" id="4207595at2759"/>
<feature type="compositionally biased region" description="Basic residues" evidence="1">
    <location>
        <begin position="524"/>
        <end position="533"/>
    </location>
</feature>